<evidence type="ECO:0000256" key="5">
    <source>
        <dbReference type="ARBA" id="ARBA00023284"/>
    </source>
</evidence>
<dbReference type="AlphaFoldDB" id="A0A931GIM9"/>
<keyword evidence="3" id="KW-0560">Oxidoreductase</keyword>
<dbReference type="Gene3D" id="3.40.30.10">
    <property type="entry name" value="Glutaredoxin"/>
    <property type="match status" value="1"/>
</dbReference>
<evidence type="ECO:0000259" key="7">
    <source>
        <dbReference type="Pfam" id="PF13462"/>
    </source>
</evidence>
<evidence type="ECO:0000256" key="1">
    <source>
        <dbReference type="ARBA" id="ARBA00005791"/>
    </source>
</evidence>
<keyword evidence="2" id="KW-0732">Signal</keyword>
<keyword evidence="8" id="KW-0413">Isomerase</keyword>
<protein>
    <submittedName>
        <fullName evidence="8">Protein-disulfide isomerase</fullName>
    </submittedName>
</protein>
<evidence type="ECO:0000256" key="3">
    <source>
        <dbReference type="ARBA" id="ARBA00023002"/>
    </source>
</evidence>
<dbReference type="SUPFAM" id="SSF52833">
    <property type="entry name" value="Thioredoxin-like"/>
    <property type="match status" value="1"/>
</dbReference>
<dbReference type="CDD" id="cd02972">
    <property type="entry name" value="DsbA_family"/>
    <property type="match status" value="1"/>
</dbReference>
<comment type="similarity">
    <text evidence="1">Belongs to the thioredoxin family. DsbA subfamily.</text>
</comment>
<evidence type="ECO:0000256" key="6">
    <source>
        <dbReference type="SAM" id="Phobius"/>
    </source>
</evidence>
<reference evidence="8" key="1">
    <citation type="submission" date="2020-11" db="EMBL/GenBank/DDBJ databases">
        <title>Sequencing the genomes of 1000 actinobacteria strains.</title>
        <authorList>
            <person name="Klenk H.-P."/>
        </authorList>
    </citation>
    <scope>NUCLEOTIDE SEQUENCE</scope>
    <source>
        <strain evidence="8">DSM 43175</strain>
    </source>
</reference>
<evidence type="ECO:0000313" key="8">
    <source>
        <dbReference type="EMBL" id="MBG6088232.1"/>
    </source>
</evidence>
<evidence type="ECO:0000313" key="9">
    <source>
        <dbReference type="Proteomes" id="UP000614047"/>
    </source>
</evidence>
<dbReference type="PANTHER" id="PTHR13887:SF14">
    <property type="entry name" value="DISULFIDE BOND FORMATION PROTEIN D"/>
    <property type="match status" value="1"/>
</dbReference>
<comment type="caution">
    <text evidence="8">The sequence shown here is derived from an EMBL/GenBank/DDBJ whole genome shotgun (WGS) entry which is preliminary data.</text>
</comment>
<organism evidence="8 9">
    <name type="scientific">Actinomadura viridis</name>
    <dbReference type="NCBI Taxonomy" id="58110"/>
    <lineage>
        <taxon>Bacteria</taxon>
        <taxon>Bacillati</taxon>
        <taxon>Actinomycetota</taxon>
        <taxon>Actinomycetes</taxon>
        <taxon>Streptosporangiales</taxon>
        <taxon>Thermomonosporaceae</taxon>
        <taxon>Actinomadura</taxon>
    </lineage>
</organism>
<keyword evidence="4" id="KW-1015">Disulfide bond</keyword>
<gene>
    <name evidence="8" type="ORF">IW256_002345</name>
</gene>
<dbReference type="InterPro" id="IPR012336">
    <property type="entry name" value="Thioredoxin-like_fold"/>
</dbReference>
<proteinExistence type="inferred from homology"/>
<dbReference type="PANTHER" id="PTHR13887">
    <property type="entry name" value="GLUTATHIONE S-TRANSFERASE KAPPA"/>
    <property type="match status" value="1"/>
</dbReference>
<keyword evidence="5" id="KW-0676">Redox-active center</keyword>
<keyword evidence="6" id="KW-1133">Transmembrane helix</keyword>
<dbReference type="RefSeq" id="WP_197010974.1">
    <property type="nucleotide sequence ID" value="NZ_BAABES010000031.1"/>
</dbReference>
<evidence type="ECO:0000256" key="2">
    <source>
        <dbReference type="ARBA" id="ARBA00022729"/>
    </source>
</evidence>
<dbReference type="EMBL" id="JADOUA010000001">
    <property type="protein sequence ID" value="MBG6088232.1"/>
    <property type="molecule type" value="Genomic_DNA"/>
</dbReference>
<keyword evidence="6" id="KW-0472">Membrane</keyword>
<feature type="transmembrane region" description="Helical" evidence="6">
    <location>
        <begin position="12"/>
        <end position="37"/>
    </location>
</feature>
<keyword evidence="6" id="KW-0812">Transmembrane</keyword>
<accession>A0A931GIM9</accession>
<dbReference type="GO" id="GO:0016853">
    <property type="term" value="F:isomerase activity"/>
    <property type="evidence" value="ECO:0007669"/>
    <property type="project" value="UniProtKB-KW"/>
</dbReference>
<dbReference type="GO" id="GO:0016491">
    <property type="term" value="F:oxidoreductase activity"/>
    <property type="evidence" value="ECO:0007669"/>
    <property type="project" value="UniProtKB-KW"/>
</dbReference>
<dbReference type="Pfam" id="PF13462">
    <property type="entry name" value="Thioredoxin_4"/>
    <property type="match status" value="1"/>
</dbReference>
<dbReference type="InterPro" id="IPR036249">
    <property type="entry name" value="Thioredoxin-like_sf"/>
</dbReference>
<sequence>MPPPPPGRKGGGAGLVIGLVAAALVVVVVAVVGVALFTRGGDDGGGGGGAAPPEQLKVGEISGGAQARPGTDGSLTMVRPGVERPVVEVYGDFACPHCGTFDKMVDPMLKDLAVSGKAKVIYRPMVIWSKGMEPMHGNALRAASALRCLSDGARWLAYQDALYAHQPKEQYTQGYDVKDLVSYAAPLGVRDDTFRKCVTGQQRAEAVLAASRAYTSGGVNATPTVRVNGVALGSESLGSAETIRSAIEARS</sequence>
<keyword evidence="9" id="KW-1185">Reference proteome</keyword>
<name>A0A931GIM9_9ACTN</name>
<dbReference type="Proteomes" id="UP000614047">
    <property type="component" value="Unassembled WGS sequence"/>
</dbReference>
<evidence type="ECO:0000256" key="4">
    <source>
        <dbReference type="ARBA" id="ARBA00023157"/>
    </source>
</evidence>
<feature type="domain" description="Thioredoxin-like fold" evidence="7">
    <location>
        <begin position="86"/>
        <end position="248"/>
    </location>
</feature>